<gene>
    <name evidence="1" type="ORF">CHARACLAT_031601</name>
</gene>
<comment type="caution">
    <text evidence="1">The sequence shown here is derived from an EMBL/GenBank/DDBJ whole genome shotgun (WGS) entry which is preliminary data.</text>
</comment>
<evidence type="ECO:0000313" key="2">
    <source>
        <dbReference type="Proteomes" id="UP001352852"/>
    </source>
</evidence>
<protein>
    <submittedName>
        <fullName evidence="1">Uncharacterized protein</fullName>
    </submittedName>
</protein>
<keyword evidence="2" id="KW-1185">Reference proteome</keyword>
<organism evidence="1 2">
    <name type="scientific">Characodon lateralis</name>
    <dbReference type="NCBI Taxonomy" id="208331"/>
    <lineage>
        <taxon>Eukaryota</taxon>
        <taxon>Metazoa</taxon>
        <taxon>Chordata</taxon>
        <taxon>Craniata</taxon>
        <taxon>Vertebrata</taxon>
        <taxon>Euteleostomi</taxon>
        <taxon>Actinopterygii</taxon>
        <taxon>Neopterygii</taxon>
        <taxon>Teleostei</taxon>
        <taxon>Neoteleostei</taxon>
        <taxon>Acanthomorphata</taxon>
        <taxon>Ovalentaria</taxon>
        <taxon>Atherinomorphae</taxon>
        <taxon>Cyprinodontiformes</taxon>
        <taxon>Goodeidae</taxon>
        <taxon>Characodon</taxon>
    </lineage>
</organism>
<reference evidence="1 2" key="1">
    <citation type="submission" date="2021-06" db="EMBL/GenBank/DDBJ databases">
        <authorList>
            <person name="Palmer J.M."/>
        </authorList>
    </citation>
    <scope>NUCLEOTIDE SEQUENCE [LARGE SCALE GENOMIC DNA]</scope>
    <source>
        <strain evidence="1 2">CL_MEX2019</strain>
        <tissue evidence="1">Muscle</tissue>
    </source>
</reference>
<dbReference type="Proteomes" id="UP001352852">
    <property type="component" value="Unassembled WGS sequence"/>
</dbReference>
<accession>A0ABU7DXW7</accession>
<name>A0ABU7DXW7_9TELE</name>
<dbReference type="EMBL" id="JAHUTJ010037970">
    <property type="protein sequence ID" value="MED6279149.1"/>
    <property type="molecule type" value="Genomic_DNA"/>
</dbReference>
<proteinExistence type="predicted"/>
<evidence type="ECO:0000313" key="1">
    <source>
        <dbReference type="EMBL" id="MED6279149.1"/>
    </source>
</evidence>
<sequence length="103" mass="11136">MHGVALELRLSSVHQRNSLGEEIVSVAAGFSRQRSVAPPEGKSLKSLCAGCVGSPEILAALFLILDLYKSWIEVRSTLMILSANLIVRCGLNLSCFVDEPNHT</sequence>